<dbReference type="EMBL" id="CAAALY010014393">
    <property type="protein sequence ID" value="VEL12307.1"/>
    <property type="molecule type" value="Genomic_DNA"/>
</dbReference>
<evidence type="ECO:0000313" key="2">
    <source>
        <dbReference type="EMBL" id="VEL12307.1"/>
    </source>
</evidence>
<accession>A0A448WI22</accession>
<dbReference type="AlphaFoldDB" id="A0A448WI22"/>
<comment type="caution">
    <text evidence="2">The sequence shown here is derived from an EMBL/GenBank/DDBJ whole genome shotgun (WGS) entry which is preliminary data.</text>
</comment>
<feature type="region of interest" description="Disordered" evidence="1">
    <location>
        <begin position="1"/>
        <end position="32"/>
    </location>
</feature>
<organism evidence="2 3">
    <name type="scientific">Protopolystoma xenopodis</name>
    <dbReference type="NCBI Taxonomy" id="117903"/>
    <lineage>
        <taxon>Eukaryota</taxon>
        <taxon>Metazoa</taxon>
        <taxon>Spiralia</taxon>
        <taxon>Lophotrochozoa</taxon>
        <taxon>Platyhelminthes</taxon>
        <taxon>Monogenea</taxon>
        <taxon>Polyopisthocotylea</taxon>
        <taxon>Polystomatidea</taxon>
        <taxon>Polystomatidae</taxon>
        <taxon>Protopolystoma</taxon>
    </lineage>
</organism>
<gene>
    <name evidence="2" type="ORF">PXEA_LOCUS5747</name>
</gene>
<evidence type="ECO:0000256" key="1">
    <source>
        <dbReference type="SAM" id="MobiDB-lite"/>
    </source>
</evidence>
<name>A0A448WI22_9PLAT</name>
<proteinExistence type="predicted"/>
<keyword evidence="3" id="KW-1185">Reference proteome</keyword>
<evidence type="ECO:0000313" key="3">
    <source>
        <dbReference type="Proteomes" id="UP000784294"/>
    </source>
</evidence>
<dbReference type="Proteomes" id="UP000784294">
    <property type="component" value="Unassembled WGS sequence"/>
</dbReference>
<reference evidence="2" key="1">
    <citation type="submission" date="2018-11" db="EMBL/GenBank/DDBJ databases">
        <authorList>
            <consortium name="Pathogen Informatics"/>
        </authorList>
    </citation>
    <scope>NUCLEOTIDE SEQUENCE</scope>
</reference>
<sequence>MDGELKASTNPGVPGCLSRFQHTPTHHRQRKPINQQWVTHSDQIDCLVADWPSGSSPPPELHFELGSARLIE</sequence>
<protein>
    <submittedName>
        <fullName evidence="2">Uncharacterized protein</fullName>
    </submittedName>
</protein>